<dbReference type="AlphaFoldDB" id="A0A3G6IVG3"/>
<protein>
    <submittedName>
        <fullName evidence="3">Phage capsid family protein</fullName>
    </submittedName>
</protein>
<dbReference type="InterPro" id="IPR054612">
    <property type="entry name" value="Phage_capsid-like_C"/>
</dbReference>
<feature type="domain" description="Phage capsid-like C-terminal" evidence="2">
    <location>
        <begin position="12"/>
        <end position="274"/>
    </location>
</feature>
<evidence type="ECO:0000313" key="3">
    <source>
        <dbReference type="EMBL" id="AZA08638.1"/>
    </source>
</evidence>
<sequence>MTGITTKTTPALVPEERVNEVLILPIEQGLAGRISTIHRTMDNAVHFPKVSEDPAASWVEEGEEIAPSAPTIGEIVVTPAKVAGLTVISREMIEDSDSPVSQIVGQALVRDIGAKIDAAYFGSVDAPAPDGLETITPTEVSAGSAWANLDPFAEAVSTATQRGATITTFVANPADALALATLKKQKTSNEPLLAADPTQPARSMLNGVPLETSKYVTPGTVWGIPRDRVYMVIGREATIDVSDAPFFTSDRIAVRATMRAGFGFIDEASIVRIKLAG</sequence>
<dbReference type="InterPro" id="IPR024455">
    <property type="entry name" value="Phage_capsid"/>
</dbReference>
<proteinExistence type="predicted"/>
<reference evidence="3 4" key="1">
    <citation type="submission" date="2018-11" db="EMBL/GenBank/DDBJ databases">
        <authorList>
            <person name="Kleinhagauer T."/>
            <person name="Glaeser S.P."/>
            <person name="Spergser J."/>
            <person name="Ruckert C."/>
            <person name="Kaempfer P."/>
            <person name="Busse H.-J."/>
        </authorList>
    </citation>
    <scope>NUCLEOTIDE SEQUENCE [LARGE SCALE GENOMIC DNA]</scope>
    <source>
        <strain evidence="3 4">812CH</strain>
    </source>
</reference>
<keyword evidence="4" id="KW-1185">Reference proteome</keyword>
<dbReference type="SUPFAM" id="SSF56563">
    <property type="entry name" value="Major capsid protein gp5"/>
    <property type="match status" value="1"/>
</dbReference>
<dbReference type="Proteomes" id="UP000271426">
    <property type="component" value="Chromosome"/>
</dbReference>
<dbReference type="Gene3D" id="3.30.2320.10">
    <property type="entry name" value="hypothetical protein PF0899 domain"/>
    <property type="match status" value="1"/>
</dbReference>
<organism evidence="3 4">
    <name type="scientific">Corynebacterium pseudopelargi</name>
    <dbReference type="NCBI Taxonomy" id="2080757"/>
    <lineage>
        <taxon>Bacteria</taxon>
        <taxon>Bacillati</taxon>
        <taxon>Actinomycetota</taxon>
        <taxon>Actinomycetes</taxon>
        <taxon>Mycobacteriales</taxon>
        <taxon>Corynebacteriaceae</taxon>
        <taxon>Corynebacterium</taxon>
    </lineage>
</organism>
<comment type="subcellular location">
    <subcellularLocation>
        <location evidence="1">Virion</location>
    </subcellularLocation>
</comment>
<evidence type="ECO:0000256" key="1">
    <source>
        <dbReference type="ARBA" id="ARBA00004328"/>
    </source>
</evidence>
<dbReference type="Gene3D" id="3.30.2400.10">
    <property type="entry name" value="Major capsid protein gp5"/>
    <property type="match status" value="1"/>
</dbReference>
<name>A0A3G6IVG3_9CORY</name>
<evidence type="ECO:0000259" key="2">
    <source>
        <dbReference type="Pfam" id="PF05065"/>
    </source>
</evidence>
<dbReference type="Pfam" id="PF05065">
    <property type="entry name" value="Phage_capsid"/>
    <property type="match status" value="1"/>
</dbReference>
<gene>
    <name evidence="3" type="ORF">CPPEL_02510</name>
</gene>
<evidence type="ECO:0000313" key="4">
    <source>
        <dbReference type="Proteomes" id="UP000271426"/>
    </source>
</evidence>
<dbReference type="EMBL" id="CP033898">
    <property type="protein sequence ID" value="AZA08638.1"/>
    <property type="molecule type" value="Genomic_DNA"/>
</dbReference>
<dbReference type="NCBIfam" id="TIGR01554">
    <property type="entry name" value="major_cap_HK97"/>
    <property type="match status" value="1"/>
</dbReference>
<dbReference type="KEGG" id="cpso:CPPEL_02510"/>
<dbReference type="RefSeq" id="WP_123959656.1">
    <property type="nucleotide sequence ID" value="NZ_CP033898.1"/>
</dbReference>
<accession>A0A3G6IVG3</accession>
<dbReference type="OrthoDB" id="9806592at2"/>